<gene>
    <name evidence="1" type="ORF">PODLI_1B042116</name>
</gene>
<keyword evidence="2" id="KW-1185">Reference proteome</keyword>
<proteinExistence type="predicted"/>
<comment type="caution">
    <text evidence="1">The sequence shown here is derived from an EMBL/GenBank/DDBJ whole genome shotgun (WGS) entry which is preliminary data.</text>
</comment>
<name>A0AA35VWB4_9SAUR</name>
<dbReference type="AlphaFoldDB" id="A0AA35VWB4"/>
<dbReference type="EMBL" id="CANTUW010000056">
    <property type="protein sequence ID" value="CAI7935107.1"/>
    <property type="molecule type" value="Genomic_DNA"/>
</dbReference>
<reference evidence="1" key="1">
    <citation type="submission" date="2022-12" db="EMBL/GenBank/DDBJ databases">
        <authorList>
            <person name="Alioto T."/>
            <person name="Alioto T."/>
            <person name="Gomez Garrido J."/>
        </authorList>
    </citation>
    <scope>NUCLEOTIDE SEQUENCE</scope>
</reference>
<protein>
    <submittedName>
        <fullName evidence="1">Uncharacterized protein</fullName>
    </submittedName>
</protein>
<accession>A0AA35VWB4</accession>
<evidence type="ECO:0000313" key="1">
    <source>
        <dbReference type="EMBL" id="CAI7935107.1"/>
    </source>
</evidence>
<sequence>MTCSASTASSGCQSLDDLRCYLCLFCLSKPQQPALLPLPLLAVKASMTCSPAAAPSGCQSLDNLGCYLCLFWLSKPQQPALLLLPFWLSKPRRPALLPLPLLAVKASTTCAAATASSGCQSFDDLRCCRCPFWLSKPR</sequence>
<dbReference type="Proteomes" id="UP001178461">
    <property type="component" value="Unassembled WGS sequence"/>
</dbReference>
<organism evidence="1 2">
    <name type="scientific">Podarcis lilfordi</name>
    <name type="common">Lilford's wall lizard</name>
    <dbReference type="NCBI Taxonomy" id="74358"/>
    <lineage>
        <taxon>Eukaryota</taxon>
        <taxon>Metazoa</taxon>
        <taxon>Chordata</taxon>
        <taxon>Craniata</taxon>
        <taxon>Vertebrata</taxon>
        <taxon>Euteleostomi</taxon>
        <taxon>Lepidosauria</taxon>
        <taxon>Squamata</taxon>
        <taxon>Bifurcata</taxon>
        <taxon>Unidentata</taxon>
        <taxon>Episquamata</taxon>
        <taxon>Laterata</taxon>
        <taxon>Lacertibaenia</taxon>
        <taxon>Lacertidae</taxon>
        <taxon>Podarcis</taxon>
    </lineage>
</organism>
<evidence type="ECO:0000313" key="2">
    <source>
        <dbReference type="Proteomes" id="UP001178461"/>
    </source>
</evidence>